<dbReference type="AlphaFoldDB" id="A0A4P9WA80"/>
<reference evidence="3" key="1">
    <citation type="journal article" date="2018" name="Nat. Microbiol.">
        <title>Leveraging single-cell genomics to expand the fungal tree of life.</title>
        <authorList>
            <person name="Ahrendt S.R."/>
            <person name="Quandt C.A."/>
            <person name="Ciobanu D."/>
            <person name="Clum A."/>
            <person name="Salamov A."/>
            <person name="Andreopoulos B."/>
            <person name="Cheng J.F."/>
            <person name="Woyke T."/>
            <person name="Pelin A."/>
            <person name="Henrissat B."/>
            <person name="Reynolds N.K."/>
            <person name="Benny G.L."/>
            <person name="Smith M.E."/>
            <person name="James T.Y."/>
            <person name="Grigoriev I.V."/>
        </authorList>
    </citation>
    <scope>NUCLEOTIDE SEQUENCE [LARGE SCALE GENOMIC DNA]</scope>
</reference>
<organism evidence="2 3">
    <name type="scientific">Blyttiomyces helicus</name>
    <dbReference type="NCBI Taxonomy" id="388810"/>
    <lineage>
        <taxon>Eukaryota</taxon>
        <taxon>Fungi</taxon>
        <taxon>Fungi incertae sedis</taxon>
        <taxon>Chytridiomycota</taxon>
        <taxon>Chytridiomycota incertae sedis</taxon>
        <taxon>Chytridiomycetes</taxon>
        <taxon>Chytridiomycetes incertae sedis</taxon>
        <taxon>Blyttiomyces</taxon>
    </lineage>
</organism>
<proteinExistence type="predicted"/>
<feature type="compositionally biased region" description="Basic and acidic residues" evidence="1">
    <location>
        <begin position="952"/>
        <end position="961"/>
    </location>
</feature>
<dbReference type="InterPro" id="IPR052050">
    <property type="entry name" value="SecEffector_AnkRepeat"/>
</dbReference>
<dbReference type="SUPFAM" id="SSF48403">
    <property type="entry name" value="Ankyrin repeat"/>
    <property type="match status" value="1"/>
</dbReference>
<dbReference type="EMBL" id="KZ996154">
    <property type="protein sequence ID" value="RKO89334.1"/>
    <property type="molecule type" value="Genomic_DNA"/>
</dbReference>
<evidence type="ECO:0000313" key="2">
    <source>
        <dbReference type="EMBL" id="RKO89334.1"/>
    </source>
</evidence>
<keyword evidence="3" id="KW-1185">Reference proteome</keyword>
<feature type="region of interest" description="Disordered" evidence="1">
    <location>
        <begin position="754"/>
        <end position="798"/>
    </location>
</feature>
<feature type="region of interest" description="Disordered" evidence="1">
    <location>
        <begin position="633"/>
        <end position="661"/>
    </location>
</feature>
<dbReference type="InterPro" id="IPR036770">
    <property type="entry name" value="Ankyrin_rpt-contain_sf"/>
</dbReference>
<name>A0A4P9WA80_9FUNG</name>
<evidence type="ECO:0000256" key="1">
    <source>
        <dbReference type="SAM" id="MobiDB-lite"/>
    </source>
</evidence>
<dbReference type="Gene3D" id="1.25.40.20">
    <property type="entry name" value="Ankyrin repeat-containing domain"/>
    <property type="match status" value="1"/>
</dbReference>
<protein>
    <submittedName>
        <fullName evidence="2">Uncharacterized protein</fullName>
    </submittedName>
</protein>
<gene>
    <name evidence="2" type="ORF">BDK51DRAFT_49162</name>
</gene>
<evidence type="ECO:0000313" key="3">
    <source>
        <dbReference type="Proteomes" id="UP000269721"/>
    </source>
</evidence>
<feature type="compositionally biased region" description="Pro residues" evidence="1">
    <location>
        <begin position="642"/>
        <end position="651"/>
    </location>
</feature>
<accession>A0A4P9WA80</accession>
<dbReference type="Proteomes" id="UP000269721">
    <property type="component" value="Unassembled WGS sequence"/>
</dbReference>
<feature type="region of interest" description="Disordered" evidence="1">
    <location>
        <begin position="947"/>
        <end position="970"/>
    </location>
</feature>
<sequence>MAVLREHILNGKLRRPIQRALDTLDVDALTLIADVCPNGRLTRLRWSYLGEDGYFALFEIHDGLDIGEEEDSDDESGTWREPPVLVAVYRNRWDAVRLLVEAGFSTNRAVNIAVLSRAHHENIRYLFSLNNKEVATEWAIGEAAHRDDVPLLRLLHAHRVGGIRPSVMHTAAHTGQLDMVACLLEIGAPYLTRFTADLPGYFAIGDTAALGGHLSLIQFFHEKALPDIFSPRAMALAAKHSLDVVRYLHEHCTEICTTDAMDTAAAFGQLISSASFTSTAQKVAPLMAWTPPQRLESLTFSASFTSTAPRGELPTLWTTPQHLGDWTLSGFFTITALKGARPVRWITPSMCGHIPAVGRGGKVLHYRLFLVSSSHRGLHRGRYQRCVQGWIRRDGSGPPCRQLCDRLSPGARSRRRQAGRGDPRVLYEAGKRLLDEELERFLGETEGDVRAFLDEMHGTPQRLFASFVCSTARLANPSHNTFDPLVMDDCEEGLKRRALGEVVQERRWHASCANMGAREEWDPGEDGAKFRHKVLPRLPASRPLLLHVPCSPHPAVDLKLTEGSGTPPNLTGAKWERVKTVAAVVALGRFLANNGHSRRPRPRGRATFKFRFDQHGNRKARWVKTFIFKPSASTDSAETTSSPPPQLPTPCTPASYPMPSSRPLPNELADRILELLTVSLRRKAVLRKHILKGKLQRQIQRALDLLDLDALRFVAAVCPKWRSTKARWMCCYEDPPLIENDEAAEEAEEAISVEQEVEDVGEGVEEEDEDVGDGDVEEDEVGDGGDEEDGDVGGDEEEGSWHVWGECVRRGIPVLVAISRDRWDVVRFLIEAVFSSDTLLMSRRLPQRRSARQHPLPLLSLGHVGAASSHATISPSTKMKFPSYASSMPMVLPSRATYLSGKPSDGSAGHGRLPLGNRCPVSDAGPSRPSNNRGHCCGVRVALGGPVPPRNRAPEHMHPDGMDTAPGMLGSLDIV</sequence>
<dbReference type="PANTHER" id="PTHR46586">
    <property type="entry name" value="ANKYRIN REPEAT-CONTAINING PROTEIN"/>
    <property type="match status" value="1"/>
</dbReference>
<dbReference type="PANTHER" id="PTHR46586:SF3">
    <property type="entry name" value="ANKYRIN REPEAT-CONTAINING PROTEIN"/>
    <property type="match status" value="1"/>
</dbReference>